<dbReference type="NCBIfam" id="TIGR00364">
    <property type="entry name" value="7-cyano-7-deazaguanine synthase QueC"/>
    <property type="match status" value="1"/>
</dbReference>
<evidence type="ECO:0000256" key="5">
    <source>
        <dbReference type="ARBA" id="ARBA00022833"/>
    </source>
</evidence>
<evidence type="ECO:0000313" key="12">
    <source>
        <dbReference type="Proteomes" id="UP001500610"/>
    </source>
</evidence>
<keyword evidence="5 10" id="KW-0862">Zinc</keyword>
<keyword evidence="3 10" id="KW-0479">Metal-binding</keyword>
<dbReference type="InterPro" id="IPR014729">
    <property type="entry name" value="Rossmann-like_a/b/a_fold"/>
</dbReference>
<dbReference type="RefSeq" id="WP_226030231.1">
    <property type="nucleotide sequence ID" value="NZ_BAABIV010000029.1"/>
</dbReference>
<sequence length="236" mass="25254">MAERPAIVLLSGGLDSTTVLAIAKDQGYTPYALSFRYGQRHSVELEAAKRVAAAQGVARHVIADIDLRVFGGSALTSDIEVPKHESLDAADDKGIDSSVPITYVPARNTIFLSFALAFAETVGASDIFTGVTAVDYSGYPDCRPEYMEAYEQMANLATRAGVEGTQKLKLHSPLISMSKADIVREGLRLGVDYSLTSSCYDPDEHGRACGHCETCLLRLKGFAEAGVADPVQYQGA</sequence>
<evidence type="ECO:0000313" key="11">
    <source>
        <dbReference type="EMBL" id="GAA5005751.1"/>
    </source>
</evidence>
<keyword evidence="2 10" id="KW-0436">Ligase</keyword>
<comment type="cofactor">
    <cofactor evidence="10">
        <name>Zn(2+)</name>
        <dbReference type="ChEBI" id="CHEBI:29105"/>
    </cofactor>
    <text evidence="10">Binds 1 zinc ion per subunit.</text>
</comment>
<feature type="binding site" evidence="10">
    <location>
        <position position="209"/>
    </location>
    <ligand>
        <name>Zn(2+)</name>
        <dbReference type="ChEBI" id="CHEBI:29105"/>
    </ligand>
</feature>
<evidence type="ECO:0000256" key="7">
    <source>
        <dbReference type="ARBA" id="ARBA00037993"/>
    </source>
</evidence>
<evidence type="ECO:0000256" key="6">
    <source>
        <dbReference type="ARBA" id="ARBA00022840"/>
    </source>
</evidence>
<evidence type="ECO:0000256" key="9">
    <source>
        <dbReference type="ARBA" id="ARBA00047890"/>
    </source>
</evidence>
<dbReference type="Pfam" id="PF06508">
    <property type="entry name" value="QueC"/>
    <property type="match status" value="1"/>
</dbReference>
<evidence type="ECO:0000256" key="3">
    <source>
        <dbReference type="ARBA" id="ARBA00022723"/>
    </source>
</evidence>
<dbReference type="EC" id="6.3.4.20" evidence="8 10"/>
<organism evidence="11 12">
    <name type="scientific">Streptomyces hyderabadensis</name>
    <dbReference type="NCBI Taxonomy" id="598549"/>
    <lineage>
        <taxon>Bacteria</taxon>
        <taxon>Bacillati</taxon>
        <taxon>Actinomycetota</taxon>
        <taxon>Actinomycetes</taxon>
        <taxon>Kitasatosporales</taxon>
        <taxon>Streptomycetaceae</taxon>
        <taxon>Streptomyces</taxon>
    </lineage>
</organism>
<feature type="binding site" evidence="10">
    <location>
        <position position="212"/>
    </location>
    <ligand>
        <name>Zn(2+)</name>
        <dbReference type="ChEBI" id="CHEBI:29105"/>
    </ligand>
</feature>
<keyword evidence="10" id="KW-0671">Queuosine biosynthesis</keyword>
<accession>A0ABP9IRT8</accession>
<comment type="similarity">
    <text evidence="7 10">Belongs to the QueC family.</text>
</comment>
<proteinExistence type="inferred from homology"/>
<dbReference type="Proteomes" id="UP001500610">
    <property type="component" value="Unassembled WGS sequence"/>
</dbReference>
<comment type="pathway">
    <text evidence="1 10">Purine metabolism; 7-cyano-7-deazaguanine biosynthesis.</text>
</comment>
<dbReference type="PANTHER" id="PTHR42914">
    <property type="entry name" value="7-CYANO-7-DEAZAGUANINE SYNTHASE"/>
    <property type="match status" value="1"/>
</dbReference>
<evidence type="ECO:0000256" key="10">
    <source>
        <dbReference type="HAMAP-Rule" id="MF_01633"/>
    </source>
</evidence>
<protein>
    <recommendedName>
        <fullName evidence="8 10">7-cyano-7-deazaguanine synthase</fullName>
        <ecNumber evidence="8 10">6.3.4.20</ecNumber>
    </recommendedName>
    <alternativeName>
        <fullName evidence="10">7-cyano-7-carbaguanine synthase</fullName>
    </alternativeName>
    <alternativeName>
        <fullName evidence="10">PreQ(0) synthase</fullName>
    </alternativeName>
    <alternativeName>
        <fullName evidence="10">Queuosine biosynthesis protein QueC</fullName>
    </alternativeName>
</protein>
<comment type="caution">
    <text evidence="11">The sequence shown here is derived from an EMBL/GenBank/DDBJ whole genome shotgun (WGS) entry which is preliminary data.</text>
</comment>
<evidence type="ECO:0000256" key="8">
    <source>
        <dbReference type="ARBA" id="ARBA00039149"/>
    </source>
</evidence>
<dbReference type="Gene3D" id="3.40.50.620">
    <property type="entry name" value="HUPs"/>
    <property type="match status" value="1"/>
</dbReference>
<feature type="binding site" evidence="10">
    <location>
        <position position="199"/>
    </location>
    <ligand>
        <name>Zn(2+)</name>
        <dbReference type="ChEBI" id="CHEBI:29105"/>
    </ligand>
</feature>
<dbReference type="EMBL" id="BAABIV010000029">
    <property type="protein sequence ID" value="GAA5005751.1"/>
    <property type="molecule type" value="Genomic_DNA"/>
</dbReference>
<feature type="binding site" evidence="10">
    <location>
        <position position="215"/>
    </location>
    <ligand>
        <name>Zn(2+)</name>
        <dbReference type="ChEBI" id="CHEBI:29105"/>
    </ligand>
</feature>
<dbReference type="InterPro" id="IPR018317">
    <property type="entry name" value="QueC"/>
</dbReference>
<feature type="binding site" evidence="10">
    <location>
        <begin position="10"/>
        <end position="20"/>
    </location>
    <ligand>
        <name>ATP</name>
        <dbReference type="ChEBI" id="CHEBI:30616"/>
    </ligand>
</feature>
<evidence type="ECO:0000256" key="2">
    <source>
        <dbReference type="ARBA" id="ARBA00022598"/>
    </source>
</evidence>
<reference evidence="12" key="1">
    <citation type="journal article" date="2019" name="Int. J. Syst. Evol. Microbiol.">
        <title>The Global Catalogue of Microorganisms (GCM) 10K type strain sequencing project: providing services to taxonomists for standard genome sequencing and annotation.</title>
        <authorList>
            <consortium name="The Broad Institute Genomics Platform"/>
            <consortium name="The Broad Institute Genome Sequencing Center for Infectious Disease"/>
            <person name="Wu L."/>
            <person name="Ma J."/>
        </authorList>
    </citation>
    <scope>NUCLEOTIDE SEQUENCE [LARGE SCALE GENOMIC DNA]</scope>
    <source>
        <strain evidence="12">JCM 17657</strain>
    </source>
</reference>
<comment type="catalytic activity">
    <reaction evidence="9 10">
        <text>7-carboxy-7-carbaguanine + NH4(+) + 2 ATP = 7-cyano-7-carbaguanine + 2 AMP + 2 diphosphate + 2 H(+)</text>
        <dbReference type="Rhea" id="RHEA:27982"/>
        <dbReference type="ChEBI" id="CHEBI:15378"/>
        <dbReference type="ChEBI" id="CHEBI:28938"/>
        <dbReference type="ChEBI" id="CHEBI:30616"/>
        <dbReference type="ChEBI" id="CHEBI:33019"/>
        <dbReference type="ChEBI" id="CHEBI:45075"/>
        <dbReference type="ChEBI" id="CHEBI:61036"/>
        <dbReference type="ChEBI" id="CHEBI:456215"/>
        <dbReference type="EC" id="6.3.4.20"/>
    </reaction>
</comment>
<dbReference type="SUPFAM" id="SSF52402">
    <property type="entry name" value="Adenine nucleotide alpha hydrolases-like"/>
    <property type="match status" value="1"/>
</dbReference>
<gene>
    <name evidence="10 11" type="primary">queC</name>
    <name evidence="11" type="ORF">GCM10023257_59330</name>
</gene>
<keyword evidence="12" id="KW-1185">Reference proteome</keyword>
<dbReference type="PIRSF" id="PIRSF006293">
    <property type="entry name" value="ExsB"/>
    <property type="match status" value="1"/>
</dbReference>
<dbReference type="PANTHER" id="PTHR42914:SF1">
    <property type="entry name" value="7-CYANO-7-DEAZAGUANINE SYNTHASE"/>
    <property type="match status" value="1"/>
</dbReference>
<evidence type="ECO:0000256" key="4">
    <source>
        <dbReference type="ARBA" id="ARBA00022741"/>
    </source>
</evidence>
<name>A0ABP9IRT8_9ACTN</name>
<dbReference type="CDD" id="cd01995">
    <property type="entry name" value="QueC-like"/>
    <property type="match status" value="1"/>
</dbReference>
<evidence type="ECO:0000256" key="1">
    <source>
        <dbReference type="ARBA" id="ARBA00005061"/>
    </source>
</evidence>
<keyword evidence="6 10" id="KW-0067">ATP-binding</keyword>
<keyword evidence="4 10" id="KW-0547">Nucleotide-binding</keyword>
<dbReference type="HAMAP" id="MF_01633">
    <property type="entry name" value="QueC"/>
    <property type="match status" value="1"/>
</dbReference>
<comment type="function">
    <text evidence="10">Catalyzes the ATP-dependent conversion of 7-carboxy-7-deazaguanine (CDG) to 7-cyano-7-deazaguanine (preQ(0)).</text>
</comment>